<keyword evidence="1" id="KW-0472">Membrane</keyword>
<dbReference type="OrthoDB" id="3847604at2"/>
<accession>A0A543CH65</accession>
<dbReference type="NCBIfam" id="TIGR03919">
    <property type="entry name" value="T7SS_EccB"/>
    <property type="match status" value="1"/>
</dbReference>
<gene>
    <name evidence="2" type="ORF">FB559_1949</name>
</gene>
<dbReference type="AlphaFoldDB" id="A0A543CH65"/>
<dbReference type="EMBL" id="VFOZ01000001">
    <property type="protein sequence ID" value="TQL96421.1"/>
    <property type="molecule type" value="Genomic_DNA"/>
</dbReference>
<comment type="caution">
    <text evidence="2">The sequence shown here is derived from an EMBL/GenBank/DDBJ whole genome shotgun (WGS) entry which is preliminary data.</text>
</comment>
<dbReference type="Pfam" id="PF05108">
    <property type="entry name" value="T7SS_ESX1_EccB"/>
    <property type="match status" value="1"/>
</dbReference>
<dbReference type="GO" id="GO:0005576">
    <property type="term" value="C:extracellular region"/>
    <property type="evidence" value="ECO:0007669"/>
    <property type="project" value="TreeGrafter"/>
</dbReference>
<dbReference type="PANTHER" id="PTHR40765:SF2">
    <property type="entry name" value="ESX-2 SECRETION SYSTEM ATPASE ECCB2"/>
    <property type="match status" value="1"/>
</dbReference>
<dbReference type="Proteomes" id="UP000316096">
    <property type="component" value="Unassembled WGS sequence"/>
</dbReference>
<feature type="transmembrane region" description="Helical" evidence="1">
    <location>
        <begin position="38"/>
        <end position="61"/>
    </location>
</feature>
<dbReference type="PANTHER" id="PTHR40765">
    <property type="entry name" value="ESX-2 SECRETION SYSTEM ATPASE ECCB2"/>
    <property type="match status" value="1"/>
</dbReference>
<sequence length="473" mass="47685">MHNRRDQVHAHGFMVGRLVSALMRAEPDMAVPPMRRSWSGLIIGALIAALAVAGFAVFAIVSPGGATAWRKPGTLILDKQTGTRYVLAAGQLRPVLNYASARLLLGSKLTVDSVATKSLQDVPRGGPVGIIGAPDALPHGGRESAPWLACASSTGAKPALTLAIGADPAEQPMTPNQAVLVRTTDGTTYLVTGGRRLRVTAPWVTRALGFSDGAAIGVRDAWIDTLPAGPDLPPPATPEVGKNAPDLDGHPATVGEVFVVRGAGTDQRLYLQTTGGLQPMTQTAAALALSDPKTATAYPGGTVGTRDLSPAAVAASQILPTPGWMAQLPPAPPTLDAVTGGRMPCVRSVPGANRIDTSMVTVPAVPVTAANAVSATTAAAGTATAADPAGNRIADQVVIAPKAGLLARTLPAPGVPGEGLYLVTEDGAKFPVANDAAATALGYSTATATAVPADLLALLPTGPVLRTLGSGGG</sequence>
<keyword evidence="3" id="KW-1185">Reference proteome</keyword>
<reference evidence="2 3" key="1">
    <citation type="submission" date="2019-06" db="EMBL/GenBank/DDBJ databases">
        <title>Sequencing the genomes of 1000 actinobacteria strains.</title>
        <authorList>
            <person name="Klenk H.-P."/>
        </authorList>
    </citation>
    <scope>NUCLEOTIDE SEQUENCE [LARGE SCALE GENOMIC DNA]</scope>
    <source>
        <strain evidence="2 3">DSM 102200</strain>
    </source>
</reference>
<organism evidence="2 3">
    <name type="scientific">Actinoallomurus bryophytorum</name>
    <dbReference type="NCBI Taxonomy" id="1490222"/>
    <lineage>
        <taxon>Bacteria</taxon>
        <taxon>Bacillati</taxon>
        <taxon>Actinomycetota</taxon>
        <taxon>Actinomycetes</taxon>
        <taxon>Streptosporangiales</taxon>
        <taxon>Thermomonosporaceae</taxon>
        <taxon>Actinoallomurus</taxon>
    </lineage>
</organism>
<protein>
    <submittedName>
        <fullName evidence="2">Type VII secretion protein EccB</fullName>
    </submittedName>
</protein>
<dbReference type="InterPro" id="IPR044857">
    <property type="entry name" value="T7SS_EccB_R1"/>
</dbReference>
<keyword evidence="1" id="KW-1133">Transmembrane helix</keyword>
<evidence type="ECO:0000313" key="3">
    <source>
        <dbReference type="Proteomes" id="UP000316096"/>
    </source>
</evidence>
<evidence type="ECO:0000256" key="1">
    <source>
        <dbReference type="SAM" id="Phobius"/>
    </source>
</evidence>
<keyword evidence="1" id="KW-0812">Transmembrane</keyword>
<name>A0A543CH65_9ACTN</name>
<evidence type="ECO:0000313" key="2">
    <source>
        <dbReference type="EMBL" id="TQL96421.1"/>
    </source>
</evidence>
<proteinExistence type="predicted"/>
<dbReference type="Gene3D" id="3.30.2390.20">
    <property type="entry name" value="Type VII secretion system EccB, repeat 1 domain"/>
    <property type="match status" value="1"/>
</dbReference>
<dbReference type="InterPro" id="IPR007795">
    <property type="entry name" value="T7SS_EccB"/>
</dbReference>
<dbReference type="RefSeq" id="WP_141955280.1">
    <property type="nucleotide sequence ID" value="NZ_VFOZ01000001.1"/>
</dbReference>